<comment type="caution">
    <text evidence="8">The sequence shown here is derived from an EMBL/GenBank/DDBJ whole genome shotgun (WGS) entry which is preliminary data.</text>
</comment>
<comment type="similarity">
    <text evidence="2">Belongs to the major facilitator superfamily. Sugar transporter (TC 2.A.1.1) family.</text>
</comment>
<proteinExistence type="inferred from homology"/>
<feature type="transmembrane region" description="Helical" evidence="6">
    <location>
        <begin position="230"/>
        <end position="252"/>
    </location>
</feature>
<dbReference type="InterPro" id="IPR050360">
    <property type="entry name" value="MFS_Sugar_Transporters"/>
</dbReference>
<feature type="transmembrane region" description="Helical" evidence="6">
    <location>
        <begin position="195"/>
        <end position="218"/>
    </location>
</feature>
<evidence type="ECO:0000256" key="5">
    <source>
        <dbReference type="ARBA" id="ARBA00023136"/>
    </source>
</evidence>
<dbReference type="PROSITE" id="PS50850">
    <property type="entry name" value="MFS"/>
    <property type="match status" value="1"/>
</dbReference>
<feature type="transmembrane region" description="Helical" evidence="6">
    <location>
        <begin position="58"/>
        <end position="79"/>
    </location>
</feature>
<evidence type="ECO:0000259" key="7">
    <source>
        <dbReference type="PROSITE" id="PS50850"/>
    </source>
</evidence>
<keyword evidence="5 6" id="KW-0472">Membrane</keyword>
<keyword evidence="3 6" id="KW-0812">Transmembrane</keyword>
<evidence type="ECO:0000313" key="8">
    <source>
        <dbReference type="EMBL" id="VUC35201.1"/>
    </source>
</evidence>
<accession>A0ABY6UVX2</accession>
<feature type="transmembrane region" description="Helical" evidence="6">
    <location>
        <begin position="357"/>
        <end position="375"/>
    </location>
</feature>
<gene>
    <name evidence="8" type="ORF">CLO192961_LOCUS407752</name>
</gene>
<feature type="transmembrane region" description="Helical" evidence="6">
    <location>
        <begin position="382"/>
        <end position="403"/>
    </location>
</feature>
<dbReference type="EMBL" id="CABFNS010000905">
    <property type="protein sequence ID" value="VUC35201.1"/>
    <property type="molecule type" value="Genomic_DNA"/>
</dbReference>
<sequence length="594" mass="66558">MTDNAEVHHPTKGQDANPLTELVENLEKGPGDNPIDMEITLESEDGPWLPFLRRRIPMMLRMSIIYLAVLNVGFDMSIANTTLGMPSFRKYFGYEQSPGVWQISSVHQAGWTGGTAAGQVIMDIPGGWLADRFGRRFTLTLSVIIIIVASTVQVTAQNIAAIIAGKITFGMGSGLYISFCTSYTAELASPRLRGIACMAVNLCIQGGMWVGSGAALGLTQSYPDINDTRSWRYIFAFQYIFAGLYLLGCYWLTESPVFYIHHEKYEKAERSIRELYGDDYDVKRHLAFLVKTSEAERQIRKAGKSISYKELFQGRNLIRMMISACIIAPILMGTAFWPNYQTYYFEMAGVGNAQAMNYGATSVAIGTSILAWFLVESVGRRKLWLLGATGMTIANLIGGFMWIPHNTGNPKMAGKIATAFVFIWNGFYDIGPANMGYAITSEVPSSRVRVRNNAFVHVFSHLTNMVVSYVVPYLYNNDSHSLGLGYRMGFVWAVFGAVIVIWGWFFIPNVAGLNAYEIDQLFESKASPRKFDNAKFDDNDRLVPESVFKTAYAYQELVVWRQVYCEHPRGERVETMGAECCNFEVKRAYVKLRG</sequence>
<organism evidence="8 9">
    <name type="scientific">Bionectria ochroleuca</name>
    <name type="common">Gliocladium roseum</name>
    <dbReference type="NCBI Taxonomy" id="29856"/>
    <lineage>
        <taxon>Eukaryota</taxon>
        <taxon>Fungi</taxon>
        <taxon>Dikarya</taxon>
        <taxon>Ascomycota</taxon>
        <taxon>Pezizomycotina</taxon>
        <taxon>Sordariomycetes</taxon>
        <taxon>Hypocreomycetidae</taxon>
        <taxon>Hypocreales</taxon>
        <taxon>Bionectriaceae</taxon>
        <taxon>Clonostachys</taxon>
    </lineage>
</organism>
<feature type="transmembrane region" description="Helical" evidence="6">
    <location>
        <begin position="317"/>
        <end position="337"/>
    </location>
</feature>
<dbReference type="SUPFAM" id="SSF103473">
    <property type="entry name" value="MFS general substrate transporter"/>
    <property type="match status" value="1"/>
</dbReference>
<name>A0ABY6UVX2_BIOOC</name>
<dbReference type="PANTHER" id="PTHR48022">
    <property type="entry name" value="PLASTIDIC GLUCOSE TRANSPORTER 4"/>
    <property type="match status" value="1"/>
</dbReference>
<evidence type="ECO:0000256" key="1">
    <source>
        <dbReference type="ARBA" id="ARBA00004141"/>
    </source>
</evidence>
<evidence type="ECO:0000256" key="3">
    <source>
        <dbReference type="ARBA" id="ARBA00022692"/>
    </source>
</evidence>
<comment type="subcellular location">
    <subcellularLocation>
        <location evidence="1">Membrane</location>
        <topology evidence="1">Multi-pass membrane protein</topology>
    </subcellularLocation>
</comment>
<dbReference type="Gene3D" id="1.20.1250.20">
    <property type="entry name" value="MFS general substrate transporter like domains"/>
    <property type="match status" value="1"/>
</dbReference>
<dbReference type="Pfam" id="PF00083">
    <property type="entry name" value="Sugar_tr"/>
    <property type="match status" value="1"/>
</dbReference>
<dbReference type="InterPro" id="IPR005829">
    <property type="entry name" value="Sugar_transporter_CS"/>
</dbReference>
<protein>
    <recommendedName>
        <fullName evidence="7">Major facilitator superfamily (MFS) profile domain-containing protein</fullName>
    </recommendedName>
</protein>
<evidence type="ECO:0000256" key="2">
    <source>
        <dbReference type="ARBA" id="ARBA00010992"/>
    </source>
</evidence>
<feature type="transmembrane region" description="Helical" evidence="6">
    <location>
        <begin position="162"/>
        <end position="183"/>
    </location>
</feature>
<dbReference type="InterPro" id="IPR036259">
    <property type="entry name" value="MFS_trans_sf"/>
</dbReference>
<feature type="transmembrane region" description="Helical" evidence="6">
    <location>
        <begin position="454"/>
        <end position="475"/>
    </location>
</feature>
<feature type="domain" description="Major facilitator superfamily (MFS) profile" evidence="7">
    <location>
        <begin position="61"/>
        <end position="511"/>
    </location>
</feature>
<reference evidence="8 9" key="1">
    <citation type="submission" date="2019-06" db="EMBL/GenBank/DDBJ databases">
        <authorList>
            <person name="Broberg M."/>
        </authorList>
    </citation>
    <scope>NUCLEOTIDE SEQUENCE [LARGE SCALE GENOMIC DNA]</scope>
</reference>
<dbReference type="Proteomes" id="UP000766486">
    <property type="component" value="Unassembled WGS sequence"/>
</dbReference>
<evidence type="ECO:0000313" key="9">
    <source>
        <dbReference type="Proteomes" id="UP000766486"/>
    </source>
</evidence>
<dbReference type="InterPro" id="IPR005828">
    <property type="entry name" value="MFS_sugar_transport-like"/>
</dbReference>
<dbReference type="PANTHER" id="PTHR48022:SF33">
    <property type="entry name" value="SUGAR PERMEASE, PUTATIVE (AFU_ORTHOLOGUE AFUA_6G12040)-RELATED"/>
    <property type="match status" value="1"/>
</dbReference>
<keyword evidence="9" id="KW-1185">Reference proteome</keyword>
<evidence type="ECO:0000256" key="4">
    <source>
        <dbReference type="ARBA" id="ARBA00022989"/>
    </source>
</evidence>
<dbReference type="PROSITE" id="PS00216">
    <property type="entry name" value="SUGAR_TRANSPORT_1"/>
    <property type="match status" value="1"/>
</dbReference>
<evidence type="ECO:0000256" key="6">
    <source>
        <dbReference type="SAM" id="Phobius"/>
    </source>
</evidence>
<keyword evidence="4 6" id="KW-1133">Transmembrane helix</keyword>
<feature type="transmembrane region" description="Helical" evidence="6">
    <location>
        <begin position="137"/>
        <end position="156"/>
    </location>
</feature>
<feature type="transmembrane region" description="Helical" evidence="6">
    <location>
        <begin position="487"/>
        <end position="507"/>
    </location>
</feature>
<dbReference type="InterPro" id="IPR020846">
    <property type="entry name" value="MFS_dom"/>
</dbReference>